<dbReference type="OrthoDB" id="2588832at2759"/>
<dbReference type="PANTHER" id="PTHR48083:SF28">
    <property type="entry name" value="ACYL-COA DEHYDROGENASE FAMILY PROTEIN (AFU_ORTHOLOGUE AFUA_6G10880)-RELATED"/>
    <property type="match status" value="1"/>
</dbReference>
<dbReference type="GO" id="GO:0050660">
    <property type="term" value="F:flavin adenine dinucleotide binding"/>
    <property type="evidence" value="ECO:0007669"/>
    <property type="project" value="InterPro"/>
</dbReference>
<evidence type="ECO:0000256" key="3">
    <source>
        <dbReference type="ARBA" id="ARBA00022630"/>
    </source>
</evidence>
<evidence type="ECO:0000313" key="9">
    <source>
        <dbReference type="Proteomes" id="UP000717328"/>
    </source>
</evidence>
<dbReference type="SUPFAM" id="SSF47203">
    <property type="entry name" value="Acyl-CoA dehydrogenase C-terminal domain-like"/>
    <property type="match status" value="1"/>
</dbReference>
<comment type="caution">
    <text evidence="8">The sequence shown here is derived from an EMBL/GenBank/DDBJ whole genome shotgun (WGS) entry which is preliminary data.</text>
</comment>
<dbReference type="InterPro" id="IPR009100">
    <property type="entry name" value="AcylCoA_DH/oxidase_NM_dom_sf"/>
</dbReference>
<dbReference type="InterPro" id="IPR050741">
    <property type="entry name" value="Acyl-CoA_dehydrogenase"/>
</dbReference>
<dbReference type="Pfam" id="PF02771">
    <property type="entry name" value="Acyl-CoA_dh_N"/>
    <property type="match status" value="1"/>
</dbReference>
<sequence length="324" mass="35739">MQNHRRFQRAVRDFVKEVVFPDAQAREEDGQTPSKHVVKEMARLNIIAMRLGPGQHLHGRILMDGLVEPQVVRFPSFTQEYTYLTPRKPKFDCFHELILNQELARIHARGYSDGLGGGTCIGLPPVMNFGKPALRDKIVAEVLGGEKFISLAVTEAFAGSDVSGIKCHAKKVEGAWVVNGSTDAGAVVVLLVPRGPGVTTRPILTSYSITAGTAYVTFDDVHVPEENLLGKEDGGLQVVLSNFNHERWGLTCGVVSAQRAVVEECLKWVTQREVFGKSLSSQAVVRSKIAAMIARVESCQSWLESITFQMTHMNYREQSTYLAG</sequence>
<dbReference type="GO" id="GO:0003995">
    <property type="term" value="F:acyl-CoA dehydrogenase activity"/>
    <property type="evidence" value="ECO:0007669"/>
    <property type="project" value="InterPro"/>
</dbReference>
<keyword evidence="5" id="KW-0560">Oxidoreductase</keyword>
<keyword evidence="9" id="KW-1185">Reference proteome</keyword>
<dbReference type="PANTHER" id="PTHR48083">
    <property type="entry name" value="MEDIUM-CHAIN SPECIFIC ACYL-COA DEHYDROGENASE, MITOCHONDRIAL-RELATED"/>
    <property type="match status" value="1"/>
</dbReference>
<evidence type="ECO:0000256" key="5">
    <source>
        <dbReference type="ARBA" id="ARBA00023002"/>
    </source>
</evidence>
<protein>
    <recommendedName>
        <fullName evidence="10">Acyl-CoA dehydrogenase</fullName>
    </recommendedName>
</protein>
<dbReference type="AlphaFoldDB" id="A0A9P7GSV2"/>
<dbReference type="InterPro" id="IPR013786">
    <property type="entry name" value="AcylCoA_DH/ox_N"/>
</dbReference>
<dbReference type="InterPro" id="IPR037069">
    <property type="entry name" value="AcylCoA_DH/ox_N_sf"/>
</dbReference>
<evidence type="ECO:0000256" key="1">
    <source>
        <dbReference type="ARBA" id="ARBA00001974"/>
    </source>
</evidence>
<dbReference type="PROSITE" id="PS00072">
    <property type="entry name" value="ACYL_COA_DH_1"/>
    <property type="match status" value="1"/>
</dbReference>
<dbReference type="Pfam" id="PF00441">
    <property type="entry name" value="Acyl-CoA_dh_1"/>
    <property type="match status" value="1"/>
</dbReference>
<comment type="cofactor">
    <cofactor evidence="1">
        <name>FAD</name>
        <dbReference type="ChEBI" id="CHEBI:57692"/>
    </cofactor>
</comment>
<dbReference type="SUPFAM" id="SSF56645">
    <property type="entry name" value="Acyl-CoA dehydrogenase NM domain-like"/>
    <property type="match status" value="1"/>
</dbReference>
<dbReference type="GO" id="GO:0005737">
    <property type="term" value="C:cytoplasm"/>
    <property type="evidence" value="ECO:0007669"/>
    <property type="project" value="TreeGrafter"/>
</dbReference>
<evidence type="ECO:0000256" key="4">
    <source>
        <dbReference type="ARBA" id="ARBA00022827"/>
    </source>
</evidence>
<comment type="similarity">
    <text evidence="2">Belongs to the acyl-CoA dehydrogenase family.</text>
</comment>
<dbReference type="InterPro" id="IPR006089">
    <property type="entry name" value="Acyl-CoA_DH_CS"/>
</dbReference>
<evidence type="ECO:0008006" key="10">
    <source>
        <dbReference type="Google" id="ProtNLM"/>
    </source>
</evidence>
<dbReference type="EMBL" id="JABCKI010000137">
    <property type="protein sequence ID" value="KAG5652332.1"/>
    <property type="molecule type" value="Genomic_DNA"/>
</dbReference>
<evidence type="ECO:0000259" key="6">
    <source>
        <dbReference type="Pfam" id="PF00441"/>
    </source>
</evidence>
<keyword evidence="4" id="KW-0274">FAD</keyword>
<dbReference type="GO" id="GO:0033539">
    <property type="term" value="P:fatty acid beta-oxidation using acyl-CoA dehydrogenase"/>
    <property type="evidence" value="ECO:0007669"/>
    <property type="project" value="TreeGrafter"/>
</dbReference>
<evidence type="ECO:0000313" key="8">
    <source>
        <dbReference type="EMBL" id="KAG5652332.1"/>
    </source>
</evidence>
<reference evidence="8" key="1">
    <citation type="submission" date="2021-02" db="EMBL/GenBank/DDBJ databases">
        <authorList>
            <person name="Nieuwenhuis M."/>
            <person name="Van De Peppel L.J.J."/>
        </authorList>
    </citation>
    <scope>NUCLEOTIDE SEQUENCE</scope>
    <source>
        <strain evidence="8">D49</strain>
    </source>
</reference>
<evidence type="ECO:0000256" key="2">
    <source>
        <dbReference type="ARBA" id="ARBA00009347"/>
    </source>
</evidence>
<feature type="domain" description="Acyl-CoA dehydrogenase/oxidase C-terminal" evidence="6">
    <location>
        <begin position="234"/>
        <end position="316"/>
    </location>
</feature>
<gene>
    <name evidence="8" type="ORF">H0H81_005400</name>
</gene>
<dbReference type="Gene3D" id="2.40.110.10">
    <property type="entry name" value="Butyryl-CoA Dehydrogenase, subunit A, domain 2"/>
    <property type="match status" value="2"/>
</dbReference>
<dbReference type="Gene3D" id="1.20.140.10">
    <property type="entry name" value="Butyryl-CoA Dehydrogenase, subunit A, domain 3"/>
    <property type="match status" value="1"/>
</dbReference>
<keyword evidence="3" id="KW-0285">Flavoprotein</keyword>
<dbReference type="Gene3D" id="1.10.540.10">
    <property type="entry name" value="Acyl-CoA dehydrogenase/oxidase, N-terminal domain"/>
    <property type="match status" value="1"/>
</dbReference>
<organism evidence="8 9">
    <name type="scientific">Sphagnurus paluster</name>
    <dbReference type="NCBI Taxonomy" id="117069"/>
    <lineage>
        <taxon>Eukaryota</taxon>
        <taxon>Fungi</taxon>
        <taxon>Dikarya</taxon>
        <taxon>Basidiomycota</taxon>
        <taxon>Agaricomycotina</taxon>
        <taxon>Agaricomycetes</taxon>
        <taxon>Agaricomycetidae</taxon>
        <taxon>Agaricales</taxon>
        <taxon>Tricholomatineae</taxon>
        <taxon>Lyophyllaceae</taxon>
        <taxon>Sphagnurus</taxon>
    </lineage>
</organism>
<evidence type="ECO:0000259" key="7">
    <source>
        <dbReference type="Pfam" id="PF02771"/>
    </source>
</evidence>
<proteinExistence type="inferred from homology"/>
<reference evidence="8" key="2">
    <citation type="submission" date="2021-10" db="EMBL/GenBank/DDBJ databases">
        <title>Phylogenomics reveals ancestral predisposition of the termite-cultivated fungus Termitomyces towards a domesticated lifestyle.</title>
        <authorList>
            <person name="Auxier B."/>
            <person name="Grum-Grzhimaylo A."/>
            <person name="Cardenas M.E."/>
            <person name="Lodge J.D."/>
            <person name="Laessoe T."/>
            <person name="Pedersen O."/>
            <person name="Smith M.E."/>
            <person name="Kuyper T.W."/>
            <person name="Franco-Molano E.A."/>
            <person name="Baroni T.J."/>
            <person name="Aanen D.K."/>
        </authorList>
    </citation>
    <scope>NUCLEOTIDE SEQUENCE</scope>
    <source>
        <strain evidence="8">D49</strain>
    </source>
</reference>
<dbReference type="InterPro" id="IPR009075">
    <property type="entry name" value="AcylCo_DH/oxidase_C"/>
</dbReference>
<dbReference type="Proteomes" id="UP000717328">
    <property type="component" value="Unassembled WGS sequence"/>
</dbReference>
<accession>A0A9P7GSV2</accession>
<dbReference type="InterPro" id="IPR036250">
    <property type="entry name" value="AcylCo_DH-like_C"/>
</dbReference>
<feature type="domain" description="Acyl-CoA dehydrogenase/oxidase N-terminal" evidence="7">
    <location>
        <begin position="3"/>
        <end position="50"/>
    </location>
</feature>
<name>A0A9P7GSV2_9AGAR</name>
<dbReference type="InterPro" id="IPR046373">
    <property type="entry name" value="Acyl-CoA_Oxase/DH_mid-dom_sf"/>
</dbReference>